<feature type="transmembrane region" description="Helical" evidence="1">
    <location>
        <begin position="44"/>
        <end position="64"/>
    </location>
</feature>
<reference evidence="3 4" key="1">
    <citation type="submission" date="2024-08" db="EMBL/GenBank/DDBJ databases">
        <title>Heavy metals resistant antinobacteria isolated from wastewater.</title>
        <authorList>
            <person name="Roman Ponce B."/>
            <person name="Blanco Mercado M.A."/>
            <person name="Avila Aldana I.N."/>
            <person name="Morales Arrieta S."/>
        </authorList>
    </citation>
    <scope>NUCLEOTIDE SEQUENCE [LARGE SCALE GENOMIC DNA]</scope>
    <source>
        <strain evidence="4">sma-1</strain>
    </source>
</reference>
<keyword evidence="1" id="KW-1133">Transmembrane helix</keyword>
<dbReference type="RefSeq" id="WP_240309781.1">
    <property type="nucleotide sequence ID" value="NZ_CP141117.1"/>
</dbReference>
<accession>A0ABV5EP89</accession>
<keyword evidence="4" id="KW-1185">Reference proteome</keyword>
<organism evidence="3 4">
    <name type="scientific">Microbacterium plantarum</name>
    <dbReference type="NCBI Taxonomy" id="1816425"/>
    <lineage>
        <taxon>Bacteria</taxon>
        <taxon>Bacillati</taxon>
        <taxon>Actinomycetota</taxon>
        <taxon>Actinomycetes</taxon>
        <taxon>Micrococcales</taxon>
        <taxon>Microbacteriaceae</taxon>
        <taxon>Microbacterium</taxon>
    </lineage>
</organism>
<gene>
    <name evidence="3" type="ORF">AB7P39_02805</name>
</gene>
<proteinExistence type="predicted"/>
<keyword evidence="1" id="KW-0472">Membrane</keyword>
<evidence type="ECO:0000313" key="4">
    <source>
        <dbReference type="Proteomes" id="UP001589643"/>
    </source>
</evidence>
<keyword evidence="1" id="KW-0812">Transmembrane</keyword>
<sequence>MTEPVIALQNHPGDVEFPVRPRRRYTRMLDARRKADPKAMRKRALPVTAIAVPIGILGFVLSYVWVGSEDFGNNLFGLFLGMCAGLLVASIVLAVRDARAPRNAQRQYLALAARSPLTPRQQQILALDAASDFAMRGWNSSLAFTPTFAELPQDLRAKHRDGADGSPWFAMPLPGMQQLRAALDEQFKIVSRSDAELLVADTLARGVLSTRFAEVAQSDAAEHMMSRIAALTDLPVFDIHDLARGDEERPPRLLLAADIERAIGGVRYAYVAGYLTADEAWALLEPLATRAFTTYQGRDEYWREVVIATAFRTDSLESVQRQRETLAELQRSDWPAASVAWPSA</sequence>
<dbReference type="EMBL" id="JBHLHV010000001">
    <property type="protein sequence ID" value="MFB8891768.1"/>
    <property type="molecule type" value="Genomic_DNA"/>
</dbReference>
<comment type="caution">
    <text evidence="3">The sequence shown here is derived from an EMBL/GenBank/DDBJ whole genome shotgun (WGS) entry which is preliminary data.</text>
</comment>
<evidence type="ECO:0000313" key="3">
    <source>
        <dbReference type="EMBL" id="MFB8891768.1"/>
    </source>
</evidence>
<evidence type="ECO:0000256" key="1">
    <source>
        <dbReference type="SAM" id="Phobius"/>
    </source>
</evidence>
<dbReference type="Proteomes" id="UP001589643">
    <property type="component" value="Unassembled WGS sequence"/>
</dbReference>
<feature type="domain" description="DUF1266" evidence="2">
    <location>
        <begin position="230"/>
        <end position="319"/>
    </location>
</feature>
<feature type="transmembrane region" description="Helical" evidence="1">
    <location>
        <begin position="76"/>
        <end position="95"/>
    </location>
</feature>
<name>A0ABV5EP89_9MICO</name>
<protein>
    <submittedName>
        <fullName evidence="3">DUF1266 domain-containing protein</fullName>
    </submittedName>
</protein>
<evidence type="ECO:0000259" key="2">
    <source>
        <dbReference type="Pfam" id="PF06889"/>
    </source>
</evidence>
<dbReference type="InterPro" id="IPR009677">
    <property type="entry name" value="DUF1266"/>
</dbReference>
<dbReference type="Pfam" id="PF06889">
    <property type="entry name" value="DUF1266"/>
    <property type="match status" value="1"/>
</dbReference>